<feature type="transmembrane region" description="Helical" evidence="1">
    <location>
        <begin position="12"/>
        <end position="33"/>
    </location>
</feature>
<protein>
    <recommendedName>
        <fullName evidence="2">DUF6798 domain-containing protein</fullName>
    </recommendedName>
</protein>
<feature type="transmembrane region" description="Helical" evidence="1">
    <location>
        <begin position="120"/>
        <end position="145"/>
    </location>
</feature>
<keyword evidence="1" id="KW-0812">Transmembrane</keyword>
<feature type="transmembrane region" description="Helical" evidence="1">
    <location>
        <begin position="87"/>
        <end position="108"/>
    </location>
</feature>
<name>A0A7V0T4G9_UNCW3</name>
<dbReference type="AlphaFoldDB" id="A0A7V0T4G9"/>
<feature type="transmembrane region" description="Helical" evidence="1">
    <location>
        <begin position="187"/>
        <end position="210"/>
    </location>
</feature>
<feature type="transmembrane region" description="Helical" evidence="1">
    <location>
        <begin position="405"/>
        <end position="425"/>
    </location>
</feature>
<dbReference type="Pfam" id="PF20604">
    <property type="entry name" value="DUF6798"/>
    <property type="match status" value="1"/>
</dbReference>
<gene>
    <name evidence="3" type="ORF">ENN51_01730</name>
</gene>
<evidence type="ECO:0000259" key="2">
    <source>
        <dbReference type="Pfam" id="PF20604"/>
    </source>
</evidence>
<keyword evidence="1" id="KW-1133">Transmembrane helix</keyword>
<dbReference type="Proteomes" id="UP000885672">
    <property type="component" value="Unassembled WGS sequence"/>
</dbReference>
<keyword evidence="1" id="KW-0472">Membrane</keyword>
<evidence type="ECO:0000313" key="3">
    <source>
        <dbReference type="EMBL" id="HDQ98997.1"/>
    </source>
</evidence>
<sequence length="736" mass="80780">MMGGDGMRRWGWVLLFAVLAGLVGTFAHGYYFGRINQACHLPLLLREMDSGFLVNDFFVDNTSAGFGPRFFYLKTLALLGRILPLPLLFFLLTWLQNAALALVTFLVARRLFGREHENPDLPAAVAATLVMAVNSVELGAAAFLVHPAVTPQTAVTGLALWSLWQGLRCRPLAAAALAVPVILLHPLVGVLTGLLGLSVVGLSALFGVGVEAGRDRVRLGATAFLLAAGLAGAAGAFWLSVGGERLMDAREYVELYARFRNPHHIVPGFFPVQDWVAMVLFMVAGGISWHWWYRRPGTDRAVAVRILFLVGLVWLLCLVSWLYVEFWPSRFWATLQPFRLVFVIKWLGLLLFAGTIARYAASGAPGRPVVAALLFFPFGFGQPYGALWAHGAEFLRRRLSWAGSWLFPALGFLLSAGIIAVANGARPPWAGNPNNELFALIALGTLAACWLVLRPGRRRALASLAAAGLAVGLVVANKYLPAGPLAGFLRGTVPIFTATEVNDNQDRIMEYCRNHTPTDAVFIIPPWFERFSVSARRAVVVKFKCTVVSDRGLLEWRERLTDCYGEVAGRGFDAVAEMDRNHRAVTDEDLVFIARKYGAGFAVLHRRTRTGFPVLFEEDRYKVVRIVPEAMTEAYEMLVFRAAPGAVEHPSAYFAWLLAERLPRAVPGLTYSVPVENPVSVEQALAEYRAGVLAHGLPDLGEMVDGWQGPGPDGVTVTVLLFRPGFPEEEEETDDR</sequence>
<proteinExistence type="predicted"/>
<reference evidence="3" key="1">
    <citation type="journal article" date="2020" name="mSystems">
        <title>Genome- and Community-Level Interaction Insights into Carbon Utilization and Element Cycling Functions of Hydrothermarchaeota in Hydrothermal Sediment.</title>
        <authorList>
            <person name="Zhou Z."/>
            <person name="Liu Y."/>
            <person name="Xu W."/>
            <person name="Pan J."/>
            <person name="Luo Z.H."/>
            <person name="Li M."/>
        </authorList>
    </citation>
    <scope>NUCLEOTIDE SEQUENCE [LARGE SCALE GENOMIC DNA]</scope>
    <source>
        <strain evidence="3">SpSt-1182</strain>
    </source>
</reference>
<feature type="transmembrane region" description="Helical" evidence="1">
    <location>
        <begin position="437"/>
        <end position="453"/>
    </location>
</feature>
<feature type="transmembrane region" description="Helical" evidence="1">
    <location>
        <begin position="275"/>
        <end position="293"/>
    </location>
</feature>
<feature type="transmembrane region" description="Helical" evidence="1">
    <location>
        <begin position="343"/>
        <end position="361"/>
    </location>
</feature>
<dbReference type="EMBL" id="DSBX01000063">
    <property type="protein sequence ID" value="HDQ98997.1"/>
    <property type="molecule type" value="Genomic_DNA"/>
</dbReference>
<feature type="domain" description="DUF6798" evidence="2">
    <location>
        <begin position="507"/>
        <end position="562"/>
    </location>
</feature>
<organism evidence="3">
    <name type="scientific">candidate division WOR-3 bacterium</name>
    <dbReference type="NCBI Taxonomy" id="2052148"/>
    <lineage>
        <taxon>Bacteria</taxon>
        <taxon>Bacteria division WOR-3</taxon>
    </lineage>
</organism>
<dbReference type="InterPro" id="IPR046477">
    <property type="entry name" value="DUF6798"/>
</dbReference>
<feature type="transmembrane region" description="Helical" evidence="1">
    <location>
        <begin position="460"/>
        <end position="480"/>
    </location>
</feature>
<feature type="transmembrane region" description="Helical" evidence="1">
    <location>
        <begin position="302"/>
        <end position="323"/>
    </location>
</feature>
<evidence type="ECO:0000256" key="1">
    <source>
        <dbReference type="SAM" id="Phobius"/>
    </source>
</evidence>
<accession>A0A7V0T4G9</accession>
<comment type="caution">
    <text evidence="3">The sequence shown here is derived from an EMBL/GenBank/DDBJ whole genome shotgun (WGS) entry which is preliminary data.</text>
</comment>
<feature type="transmembrane region" description="Helical" evidence="1">
    <location>
        <begin position="222"/>
        <end position="241"/>
    </location>
</feature>